<dbReference type="Proteomes" id="UP000515126">
    <property type="component" value="Chromosome 19"/>
</dbReference>
<dbReference type="GO" id="GO:0005886">
    <property type="term" value="C:plasma membrane"/>
    <property type="evidence" value="ECO:0007669"/>
    <property type="project" value="TreeGrafter"/>
</dbReference>
<evidence type="ECO:0000256" key="4">
    <source>
        <dbReference type="ARBA" id="ARBA00022989"/>
    </source>
</evidence>
<name>A0A6P5P6E2_MUSCR</name>
<protein>
    <submittedName>
        <fullName evidence="8">Membrane-spanning 4-domains subfamily A member 7 isoform X1</fullName>
    </submittedName>
</protein>
<keyword evidence="3 6" id="KW-0812">Transmembrane</keyword>
<evidence type="ECO:0000313" key="8">
    <source>
        <dbReference type="RefSeq" id="XP_021007972.1"/>
    </source>
</evidence>
<dbReference type="GO" id="GO:0005802">
    <property type="term" value="C:trans-Golgi network"/>
    <property type="evidence" value="ECO:0007669"/>
    <property type="project" value="TreeGrafter"/>
</dbReference>
<dbReference type="RefSeq" id="XP_021007972.1">
    <property type="nucleotide sequence ID" value="XM_021152313.2"/>
</dbReference>
<keyword evidence="5 6" id="KW-0472">Membrane</keyword>
<dbReference type="InterPro" id="IPR007237">
    <property type="entry name" value="CD20-like"/>
</dbReference>
<dbReference type="Pfam" id="PF04103">
    <property type="entry name" value="CD20"/>
    <property type="match status" value="1"/>
</dbReference>
<evidence type="ECO:0000256" key="5">
    <source>
        <dbReference type="ARBA" id="ARBA00023136"/>
    </source>
</evidence>
<comment type="subcellular location">
    <subcellularLocation>
        <location evidence="1">Membrane</location>
        <topology evidence="1">Multi-pass membrane protein</topology>
    </subcellularLocation>
</comment>
<dbReference type="AlphaFoldDB" id="A0A6P5P6E2"/>
<feature type="transmembrane region" description="Helical" evidence="6">
    <location>
        <begin position="80"/>
        <end position="102"/>
    </location>
</feature>
<dbReference type="PANTHER" id="PTHR23320:SF8">
    <property type="entry name" value="MEMBRANE-SPANNING 4-DOMAINS SUBFAMILY A MEMBER 7"/>
    <property type="match status" value="1"/>
</dbReference>
<gene>
    <name evidence="8" type="primary">Ms4a7</name>
</gene>
<accession>A0A6P5P6E2</accession>
<dbReference type="CTD" id="58475"/>
<evidence type="ECO:0000256" key="1">
    <source>
        <dbReference type="ARBA" id="ARBA00004141"/>
    </source>
</evidence>
<reference evidence="8" key="1">
    <citation type="submission" date="2025-08" db="UniProtKB">
        <authorList>
            <consortium name="RefSeq"/>
        </authorList>
    </citation>
    <scope>IDENTIFICATION</scope>
</reference>
<feature type="transmembrane region" description="Helical" evidence="6">
    <location>
        <begin position="155"/>
        <end position="176"/>
    </location>
</feature>
<keyword evidence="7" id="KW-1185">Reference proteome</keyword>
<dbReference type="KEGG" id="mcal:110285855"/>
<organism evidence="7 8">
    <name type="scientific">Mus caroli</name>
    <name type="common">Ryukyu mouse</name>
    <name type="synonym">Ricefield mouse</name>
    <dbReference type="NCBI Taxonomy" id="10089"/>
    <lineage>
        <taxon>Eukaryota</taxon>
        <taxon>Metazoa</taxon>
        <taxon>Chordata</taxon>
        <taxon>Craniata</taxon>
        <taxon>Vertebrata</taxon>
        <taxon>Euteleostomi</taxon>
        <taxon>Mammalia</taxon>
        <taxon>Eutheria</taxon>
        <taxon>Euarchontoglires</taxon>
        <taxon>Glires</taxon>
        <taxon>Rodentia</taxon>
        <taxon>Myomorpha</taxon>
        <taxon>Muroidea</taxon>
        <taxon>Muridae</taxon>
        <taxon>Murinae</taxon>
        <taxon>Mus</taxon>
        <taxon>Mus</taxon>
    </lineage>
</organism>
<evidence type="ECO:0000256" key="2">
    <source>
        <dbReference type="ARBA" id="ARBA00009565"/>
    </source>
</evidence>
<evidence type="ECO:0000313" key="7">
    <source>
        <dbReference type="Proteomes" id="UP000515126"/>
    </source>
</evidence>
<evidence type="ECO:0000256" key="3">
    <source>
        <dbReference type="ARBA" id="ARBA00022692"/>
    </source>
</evidence>
<sequence length="267" mass="29310">MLQLQQTFGFQCSAIPICPTGNKNPGFICILGTMRLQLGTKSIGWNCFPKDTIIHKREKTGHTYEKEDDLLIGVPSEATVLGTIQILCALMLASFGGILVSASYFNPEVSTTLITGYLFIGSLCFAIAGILSIISEKISTKPFALSSLASNVTSSVVAVIGLFLFTYCLIALGSAFPHCNSEKKFLSLLSYLKSHHWKNEDKNCYLAYVGAISALGMMLLFTVLEVFLAVYSSIFWWKQVYSNKPGGTFFLPQSQDHTQLVKSNLLQ</sequence>
<feature type="transmembrane region" description="Helical" evidence="6">
    <location>
        <begin position="114"/>
        <end position="134"/>
    </location>
</feature>
<comment type="similarity">
    <text evidence="2">Belongs to the MS4A family.</text>
</comment>
<proteinExistence type="inferred from homology"/>
<evidence type="ECO:0000256" key="6">
    <source>
        <dbReference type="SAM" id="Phobius"/>
    </source>
</evidence>
<dbReference type="InterPro" id="IPR030417">
    <property type="entry name" value="MS4A"/>
</dbReference>
<feature type="transmembrane region" description="Helical" evidence="6">
    <location>
        <begin position="205"/>
        <end position="231"/>
    </location>
</feature>
<keyword evidence="4 6" id="KW-1133">Transmembrane helix</keyword>
<dbReference type="GO" id="GO:0007166">
    <property type="term" value="P:cell surface receptor signaling pathway"/>
    <property type="evidence" value="ECO:0007669"/>
    <property type="project" value="TreeGrafter"/>
</dbReference>
<dbReference type="PANTHER" id="PTHR23320">
    <property type="entry name" value="MEMBRANE-SPANNING 4-DOMAINS SUBFAMILY A MS4A -RELATED"/>
    <property type="match status" value="1"/>
</dbReference>
<dbReference type="GeneID" id="110285855"/>